<protein>
    <recommendedName>
        <fullName evidence="2">Gfo/Idh/MocA-like oxidoreductase N-terminal domain-containing protein</fullName>
    </recommendedName>
</protein>
<dbReference type="STRING" id="1555112.LIP_3209"/>
<dbReference type="GO" id="GO:0016491">
    <property type="term" value="F:oxidoreductase activity"/>
    <property type="evidence" value="ECO:0007669"/>
    <property type="project" value="UniProtKB-KW"/>
</dbReference>
<evidence type="ECO:0000313" key="3">
    <source>
        <dbReference type="EMBL" id="BAS29026.1"/>
    </source>
</evidence>
<dbReference type="AlphaFoldDB" id="A0A0K2SPJ7"/>
<sequence>MGVAGLARPGVWRRLREWLSLEEVDVVAAADPDPERRERCARLGVPRVYGEPRELLAREPLDILHAAGNPVEQGDLVASALMRGLDILVEPPLATGARSALKLLAAARSFGGFLVPAWPAAFDPAWRGLVANALEVGRPVHLDAALTLAPEPWWGELDEELFDDPDVSLPGALALGADRLVHLALEVFGTPATVAACTETERLFGRPWDRRATLFLLYPWGTARFRIRLSFVEDGAEVRRPAGAGPVLFGEKGVLEVRRRRLALQRLSDGRRASVLPVAAGAAAQPPGWLVHALKRSVAPSGSLGLDRLAAVYRVVAALERSAAAAGSLRAVE</sequence>
<dbReference type="EMBL" id="AP014924">
    <property type="protein sequence ID" value="BAS29026.1"/>
    <property type="molecule type" value="Genomic_DNA"/>
</dbReference>
<dbReference type="PANTHER" id="PTHR43818:SF11">
    <property type="entry name" value="BCDNA.GH03377"/>
    <property type="match status" value="1"/>
</dbReference>
<dbReference type="InterPro" id="IPR000683">
    <property type="entry name" value="Gfo/Idh/MocA-like_OxRdtase_N"/>
</dbReference>
<evidence type="ECO:0000313" key="4">
    <source>
        <dbReference type="Proteomes" id="UP000065807"/>
    </source>
</evidence>
<keyword evidence="4" id="KW-1185">Reference proteome</keyword>
<dbReference type="InterPro" id="IPR036291">
    <property type="entry name" value="NAD(P)-bd_dom_sf"/>
</dbReference>
<feature type="domain" description="Gfo/Idh/MocA-like oxidoreductase N-terminal" evidence="2">
    <location>
        <begin position="15"/>
        <end position="110"/>
    </location>
</feature>
<keyword evidence="1" id="KW-0560">Oxidoreductase</keyword>
<dbReference type="InterPro" id="IPR050463">
    <property type="entry name" value="Gfo/Idh/MocA_oxidrdct_glycsds"/>
</dbReference>
<reference evidence="4" key="2">
    <citation type="journal article" date="2016" name="Int. J. Syst. Evol. Microbiol.">
        <title>Complete genome sequence and cell structure of Limnochorda pilosa, a Gram-negative spore-former within the phylum Firmicutes.</title>
        <authorList>
            <person name="Watanabe M."/>
            <person name="Kojima H."/>
            <person name="Fukui M."/>
        </authorList>
    </citation>
    <scope>NUCLEOTIDE SEQUENCE [LARGE SCALE GENOMIC DNA]</scope>
    <source>
        <strain evidence="4">HC45</strain>
    </source>
</reference>
<dbReference type="Pfam" id="PF01408">
    <property type="entry name" value="GFO_IDH_MocA"/>
    <property type="match status" value="1"/>
</dbReference>
<gene>
    <name evidence="3" type="ORF">LIP_3209</name>
</gene>
<dbReference type="SUPFAM" id="SSF51735">
    <property type="entry name" value="NAD(P)-binding Rossmann-fold domains"/>
    <property type="match status" value="1"/>
</dbReference>
<proteinExistence type="predicted"/>
<dbReference type="GO" id="GO:0000166">
    <property type="term" value="F:nucleotide binding"/>
    <property type="evidence" value="ECO:0007669"/>
    <property type="project" value="InterPro"/>
</dbReference>
<organism evidence="3 4">
    <name type="scientific">Limnochorda pilosa</name>
    <dbReference type="NCBI Taxonomy" id="1555112"/>
    <lineage>
        <taxon>Bacteria</taxon>
        <taxon>Bacillati</taxon>
        <taxon>Bacillota</taxon>
        <taxon>Limnochordia</taxon>
        <taxon>Limnochordales</taxon>
        <taxon>Limnochordaceae</taxon>
        <taxon>Limnochorda</taxon>
    </lineage>
</organism>
<reference evidence="4" key="1">
    <citation type="submission" date="2015-07" db="EMBL/GenBank/DDBJ databases">
        <title>Complete genome sequence and phylogenetic analysis of Limnochorda pilosa.</title>
        <authorList>
            <person name="Watanabe M."/>
            <person name="Kojima H."/>
            <person name="Fukui M."/>
        </authorList>
    </citation>
    <scope>NUCLEOTIDE SEQUENCE [LARGE SCALE GENOMIC DNA]</scope>
    <source>
        <strain evidence="4">HC45</strain>
    </source>
</reference>
<dbReference type="Gene3D" id="3.40.50.720">
    <property type="entry name" value="NAD(P)-binding Rossmann-like Domain"/>
    <property type="match status" value="1"/>
</dbReference>
<evidence type="ECO:0000259" key="2">
    <source>
        <dbReference type="Pfam" id="PF01408"/>
    </source>
</evidence>
<evidence type="ECO:0000256" key="1">
    <source>
        <dbReference type="ARBA" id="ARBA00023002"/>
    </source>
</evidence>
<dbReference type="PANTHER" id="PTHR43818">
    <property type="entry name" value="BCDNA.GH03377"/>
    <property type="match status" value="1"/>
</dbReference>
<dbReference type="KEGG" id="lpil:LIP_3209"/>
<name>A0A0K2SPJ7_LIMPI</name>
<dbReference type="Proteomes" id="UP000065807">
    <property type="component" value="Chromosome"/>
</dbReference>
<accession>A0A0K2SPJ7</accession>